<feature type="domain" description="Knr4/Smi1-like" evidence="1">
    <location>
        <begin position="18"/>
        <end position="133"/>
    </location>
</feature>
<dbReference type="InterPro" id="IPR037883">
    <property type="entry name" value="Knr4/Smi1-like_sf"/>
</dbReference>
<name>A0A4Z1DJU1_STRGP</name>
<dbReference type="Proteomes" id="UP000298513">
    <property type="component" value="Unassembled WGS sequence"/>
</dbReference>
<dbReference type="InterPro" id="IPR018958">
    <property type="entry name" value="Knr4/Smi1-like_dom"/>
</dbReference>
<comment type="caution">
    <text evidence="2">The sequence shown here is derived from an EMBL/GenBank/DDBJ whole genome shotgun (WGS) entry which is preliminary data.</text>
</comment>
<dbReference type="Pfam" id="PF09346">
    <property type="entry name" value="SMI1_KNR4"/>
    <property type="match status" value="1"/>
</dbReference>
<proteinExistence type="predicted"/>
<evidence type="ECO:0000259" key="1">
    <source>
        <dbReference type="SMART" id="SM00860"/>
    </source>
</evidence>
<protein>
    <submittedName>
        <fullName evidence="2">SMI1/KNR4 family protein</fullName>
    </submittedName>
</protein>
<keyword evidence="3" id="KW-1185">Reference proteome</keyword>
<accession>A0A4Z1DJU1</accession>
<reference evidence="2 3" key="1">
    <citation type="submission" date="2019-04" db="EMBL/GenBank/DDBJ databases">
        <title>Streptomyces sp. nov. Bv016 isolated from bark of Buahinia variegata.</title>
        <authorList>
            <person name="Kanchanasin P."/>
            <person name="Tanasupawat S."/>
            <person name="Yuki M."/>
            <person name="Kudo T."/>
        </authorList>
    </citation>
    <scope>NUCLEOTIDE SEQUENCE [LARGE SCALE GENOMIC DNA]</scope>
    <source>
        <strain evidence="2 3">JCM 4765</strain>
    </source>
</reference>
<sequence>MWKEAAAEALPEVEFRAPVDATALAEAERRLGRGLPAQLTALLMETNGVVGAYGTDVVWSLDRIVEQNLLFWSPDTFPGLYMPFDPLLFFGDNGGGDQFAFVLAPERPDIFVWDHEDDSRLWAARELEDYLHRSLAGGGDWYR</sequence>
<evidence type="ECO:0000313" key="2">
    <source>
        <dbReference type="EMBL" id="TGN83939.1"/>
    </source>
</evidence>
<dbReference type="SMART" id="SM00860">
    <property type="entry name" value="SMI1_KNR4"/>
    <property type="match status" value="1"/>
</dbReference>
<dbReference type="SUPFAM" id="SSF160631">
    <property type="entry name" value="SMI1/KNR4-like"/>
    <property type="match status" value="1"/>
</dbReference>
<organism evidence="2 3">
    <name type="scientific">Streptomyces griseoluteus</name>
    <dbReference type="NCBI Taxonomy" id="29306"/>
    <lineage>
        <taxon>Bacteria</taxon>
        <taxon>Bacillati</taxon>
        <taxon>Actinomycetota</taxon>
        <taxon>Actinomycetes</taxon>
        <taxon>Kitasatosporales</taxon>
        <taxon>Streptomycetaceae</taxon>
        <taxon>Streptomyces</taxon>
    </lineage>
</organism>
<dbReference type="GeneID" id="91531047"/>
<dbReference type="RefSeq" id="WP_135791559.1">
    <property type="nucleotide sequence ID" value="NZ_BNBQ01000004.1"/>
</dbReference>
<dbReference type="Gene3D" id="3.40.1580.10">
    <property type="entry name" value="SMI1/KNR4-like"/>
    <property type="match status" value="1"/>
</dbReference>
<dbReference type="AlphaFoldDB" id="A0A4Z1DJU1"/>
<dbReference type="EMBL" id="SRRU01000004">
    <property type="protein sequence ID" value="TGN83939.1"/>
    <property type="molecule type" value="Genomic_DNA"/>
</dbReference>
<gene>
    <name evidence="2" type="ORF">E5082_14005</name>
</gene>
<evidence type="ECO:0000313" key="3">
    <source>
        <dbReference type="Proteomes" id="UP000298513"/>
    </source>
</evidence>